<reference evidence="1" key="1">
    <citation type="submission" date="2018-05" db="EMBL/GenBank/DDBJ databases">
        <authorList>
            <person name="Lanie J.A."/>
            <person name="Ng W.-L."/>
            <person name="Kazmierczak K.M."/>
            <person name="Andrzejewski T.M."/>
            <person name="Davidsen T.M."/>
            <person name="Wayne K.J."/>
            <person name="Tettelin H."/>
            <person name="Glass J.I."/>
            <person name="Rusch D."/>
            <person name="Podicherti R."/>
            <person name="Tsui H.-C.T."/>
            <person name="Winkler M.E."/>
        </authorList>
    </citation>
    <scope>NUCLEOTIDE SEQUENCE</scope>
</reference>
<proteinExistence type="predicted"/>
<evidence type="ECO:0000313" key="1">
    <source>
        <dbReference type="EMBL" id="SVD62222.1"/>
    </source>
</evidence>
<accession>A0A382WTT4</accession>
<gene>
    <name evidence="1" type="ORF">METZ01_LOCUS415076</name>
</gene>
<feature type="non-terminal residue" evidence="1">
    <location>
        <position position="42"/>
    </location>
</feature>
<name>A0A382WTT4_9ZZZZ</name>
<protein>
    <submittedName>
        <fullName evidence="1">Uncharacterized protein</fullName>
    </submittedName>
</protein>
<organism evidence="1">
    <name type="scientific">marine metagenome</name>
    <dbReference type="NCBI Taxonomy" id="408172"/>
    <lineage>
        <taxon>unclassified sequences</taxon>
        <taxon>metagenomes</taxon>
        <taxon>ecological metagenomes</taxon>
    </lineage>
</organism>
<sequence>MNRDNRGANLAPTSHQVDALILTGLDQLLGFCLFNLLEINVF</sequence>
<dbReference type="EMBL" id="UINC01162457">
    <property type="protein sequence ID" value="SVD62222.1"/>
    <property type="molecule type" value="Genomic_DNA"/>
</dbReference>
<dbReference type="AlphaFoldDB" id="A0A382WTT4"/>